<dbReference type="GO" id="GO:0140359">
    <property type="term" value="F:ABC-type transporter activity"/>
    <property type="evidence" value="ECO:0007669"/>
    <property type="project" value="InterPro"/>
</dbReference>
<feature type="domain" description="ABC transporter" evidence="10">
    <location>
        <begin position="364"/>
        <end position="599"/>
    </location>
</feature>
<keyword evidence="2" id="KW-0813">Transport</keyword>
<name>A0A4U0R4L3_9RHOB</name>
<dbReference type="CDD" id="cd18564">
    <property type="entry name" value="ABC_6TM_exporter_like"/>
    <property type="match status" value="1"/>
</dbReference>
<feature type="transmembrane region" description="Helical" evidence="9">
    <location>
        <begin position="274"/>
        <end position="295"/>
    </location>
</feature>
<sequence length="614" mass="65285">MARSRPDTLTDALPGLRRVLRRFAPYLRPHRAVLTGATAALIGATLMRLLEPWPLKFVIDRVVPASLAGTGGSGVTALDTMTLLTLCALGLVAIIGLRALFQYLSTIGYAVVGSRVLTEVRSDLFRHLQGLSLGFHTRSKTGDLTMRLIGDVGMLKETAVTAALPLAANVLVLLGMIVVMLVLDWQLALIALLPLPVLWLCSIRAGKKIQTVSRKQRKVEGDMAATAAEAMASMRTVQALSIEDRAAESFVSANGKSLADGVKAKRIAAGLERLVDLLVACAIALVLYFGTLQVLRGRLTPGDLLVFITYLKATFRPIRSYAKYSSRLAKASAAGERVVQLLDEEPEIRDRPGAMPAPAYAGRIAFEGVTFGYGADKPTLEGFSLDIAPGTNVALTGPSGAGKSTLAGLLLRLYDPSGGRIAIDGQNIRDVTLTSLRRQIGLVPQETVLFRGSLAENIALGAGREVSPEQIEAAARLANAHDFIAALPDGYGAQVAERGASLSAGQRQRIAIARAALRDCPILIFDEPTTGLDSSNESTVTEAIWRLARGRTSLLITHDLSQAARADRILFLEAGRIAEEGTHADLLARGGRYARLWALQGRGQGGGALRAVAG</sequence>
<keyword evidence="6 12" id="KW-0067">ATP-binding</keyword>
<dbReference type="InterPro" id="IPR039421">
    <property type="entry name" value="Type_1_exporter"/>
</dbReference>
<feature type="transmembrane region" description="Helical" evidence="9">
    <location>
        <begin position="159"/>
        <end position="181"/>
    </location>
</feature>
<dbReference type="AlphaFoldDB" id="A0A4U0R4L3"/>
<dbReference type="SMART" id="SM00382">
    <property type="entry name" value="AAA"/>
    <property type="match status" value="1"/>
</dbReference>
<dbReference type="InterPro" id="IPR003439">
    <property type="entry name" value="ABC_transporter-like_ATP-bd"/>
</dbReference>
<evidence type="ECO:0000313" key="13">
    <source>
        <dbReference type="Proteomes" id="UP000309747"/>
    </source>
</evidence>
<evidence type="ECO:0000259" key="10">
    <source>
        <dbReference type="PROSITE" id="PS50893"/>
    </source>
</evidence>
<keyword evidence="13" id="KW-1185">Reference proteome</keyword>
<protein>
    <submittedName>
        <fullName evidence="12">ABC transporter ATP-binding protein</fullName>
    </submittedName>
</protein>
<keyword evidence="4 9" id="KW-0812">Transmembrane</keyword>
<evidence type="ECO:0000256" key="2">
    <source>
        <dbReference type="ARBA" id="ARBA00022448"/>
    </source>
</evidence>
<reference evidence="12 13" key="1">
    <citation type="submission" date="2019-04" db="EMBL/GenBank/DDBJ databases">
        <authorList>
            <person name="Li J."/>
        </authorList>
    </citation>
    <scope>NUCLEOTIDE SEQUENCE [LARGE SCALE GENOMIC DNA]</scope>
    <source>
        <strain evidence="12 13">KCTC 42687</strain>
    </source>
</reference>
<feature type="transmembrane region" description="Helical" evidence="9">
    <location>
        <begin position="187"/>
        <end position="206"/>
    </location>
</feature>
<evidence type="ECO:0000256" key="5">
    <source>
        <dbReference type="ARBA" id="ARBA00022741"/>
    </source>
</evidence>
<evidence type="ECO:0000259" key="11">
    <source>
        <dbReference type="PROSITE" id="PS50929"/>
    </source>
</evidence>
<dbReference type="PANTHER" id="PTHR24221">
    <property type="entry name" value="ATP-BINDING CASSETTE SUB-FAMILY B"/>
    <property type="match status" value="1"/>
</dbReference>
<dbReference type="OrthoDB" id="9808328at2"/>
<dbReference type="InterPro" id="IPR011527">
    <property type="entry name" value="ABC1_TM_dom"/>
</dbReference>
<evidence type="ECO:0000256" key="6">
    <source>
        <dbReference type="ARBA" id="ARBA00022840"/>
    </source>
</evidence>
<accession>A0A4U0R4L3</accession>
<comment type="subcellular location">
    <subcellularLocation>
        <location evidence="1">Cell membrane</location>
        <topology evidence="1">Multi-pass membrane protein</topology>
    </subcellularLocation>
</comment>
<dbReference type="PANTHER" id="PTHR24221:SF468">
    <property type="entry name" value="ABC TRANSPORTER"/>
    <property type="match status" value="1"/>
</dbReference>
<dbReference type="GO" id="GO:0005886">
    <property type="term" value="C:plasma membrane"/>
    <property type="evidence" value="ECO:0007669"/>
    <property type="project" value="UniProtKB-SubCell"/>
</dbReference>
<evidence type="ECO:0000256" key="4">
    <source>
        <dbReference type="ARBA" id="ARBA00022692"/>
    </source>
</evidence>
<keyword evidence="8 9" id="KW-0472">Membrane</keyword>
<evidence type="ECO:0000313" key="12">
    <source>
        <dbReference type="EMBL" id="TJZ89871.1"/>
    </source>
</evidence>
<dbReference type="EMBL" id="SUNI01000024">
    <property type="protein sequence ID" value="TJZ89871.1"/>
    <property type="molecule type" value="Genomic_DNA"/>
</dbReference>
<evidence type="ECO:0000256" key="7">
    <source>
        <dbReference type="ARBA" id="ARBA00022989"/>
    </source>
</evidence>
<keyword evidence="7 9" id="KW-1133">Transmembrane helix</keyword>
<dbReference type="FunFam" id="3.40.50.300:FF:000221">
    <property type="entry name" value="Multidrug ABC transporter ATP-binding protein"/>
    <property type="match status" value="1"/>
</dbReference>
<dbReference type="SUPFAM" id="SSF52540">
    <property type="entry name" value="P-loop containing nucleoside triphosphate hydrolases"/>
    <property type="match status" value="1"/>
</dbReference>
<dbReference type="Gene3D" id="3.40.50.300">
    <property type="entry name" value="P-loop containing nucleotide triphosphate hydrolases"/>
    <property type="match status" value="1"/>
</dbReference>
<dbReference type="Gene3D" id="1.20.1560.10">
    <property type="entry name" value="ABC transporter type 1, transmembrane domain"/>
    <property type="match status" value="1"/>
</dbReference>
<evidence type="ECO:0000256" key="8">
    <source>
        <dbReference type="ARBA" id="ARBA00023136"/>
    </source>
</evidence>
<gene>
    <name evidence="12" type="ORF">FA743_17455</name>
</gene>
<dbReference type="RefSeq" id="WP_136887361.1">
    <property type="nucleotide sequence ID" value="NZ_SUNI01000024.1"/>
</dbReference>
<organism evidence="12 13">
    <name type="scientific">Paracoccus gahaiensis</name>
    <dbReference type="NCBI Taxonomy" id="1706839"/>
    <lineage>
        <taxon>Bacteria</taxon>
        <taxon>Pseudomonadati</taxon>
        <taxon>Pseudomonadota</taxon>
        <taxon>Alphaproteobacteria</taxon>
        <taxon>Rhodobacterales</taxon>
        <taxon>Paracoccaceae</taxon>
        <taxon>Paracoccus</taxon>
    </lineage>
</organism>
<dbReference type="Pfam" id="PF00664">
    <property type="entry name" value="ABC_membrane"/>
    <property type="match status" value="1"/>
</dbReference>
<evidence type="ECO:0000256" key="1">
    <source>
        <dbReference type="ARBA" id="ARBA00004651"/>
    </source>
</evidence>
<evidence type="ECO:0000256" key="3">
    <source>
        <dbReference type="ARBA" id="ARBA00022475"/>
    </source>
</evidence>
<feature type="transmembrane region" description="Helical" evidence="9">
    <location>
        <begin position="81"/>
        <end position="101"/>
    </location>
</feature>
<proteinExistence type="predicted"/>
<keyword evidence="3" id="KW-1003">Cell membrane</keyword>
<dbReference type="GO" id="GO:0016887">
    <property type="term" value="F:ATP hydrolysis activity"/>
    <property type="evidence" value="ECO:0007669"/>
    <property type="project" value="InterPro"/>
</dbReference>
<dbReference type="InterPro" id="IPR003593">
    <property type="entry name" value="AAA+_ATPase"/>
</dbReference>
<dbReference type="PROSITE" id="PS00211">
    <property type="entry name" value="ABC_TRANSPORTER_1"/>
    <property type="match status" value="1"/>
</dbReference>
<dbReference type="Pfam" id="PF00005">
    <property type="entry name" value="ABC_tran"/>
    <property type="match status" value="1"/>
</dbReference>
<dbReference type="GO" id="GO:0034040">
    <property type="term" value="F:ATPase-coupled lipid transmembrane transporter activity"/>
    <property type="evidence" value="ECO:0007669"/>
    <property type="project" value="TreeGrafter"/>
</dbReference>
<keyword evidence="5" id="KW-0547">Nucleotide-binding</keyword>
<dbReference type="InterPro" id="IPR027417">
    <property type="entry name" value="P-loop_NTPase"/>
</dbReference>
<dbReference type="GO" id="GO:0005524">
    <property type="term" value="F:ATP binding"/>
    <property type="evidence" value="ECO:0007669"/>
    <property type="project" value="UniProtKB-KW"/>
</dbReference>
<dbReference type="PROSITE" id="PS50893">
    <property type="entry name" value="ABC_TRANSPORTER_2"/>
    <property type="match status" value="1"/>
</dbReference>
<feature type="domain" description="ABC transmembrane type-1" evidence="11">
    <location>
        <begin position="36"/>
        <end position="330"/>
    </location>
</feature>
<dbReference type="InterPro" id="IPR017871">
    <property type="entry name" value="ABC_transporter-like_CS"/>
</dbReference>
<dbReference type="InterPro" id="IPR036640">
    <property type="entry name" value="ABC1_TM_sf"/>
</dbReference>
<dbReference type="SUPFAM" id="SSF90123">
    <property type="entry name" value="ABC transporter transmembrane region"/>
    <property type="match status" value="1"/>
</dbReference>
<feature type="transmembrane region" description="Helical" evidence="9">
    <location>
        <begin position="32"/>
        <end position="50"/>
    </location>
</feature>
<dbReference type="Proteomes" id="UP000309747">
    <property type="component" value="Unassembled WGS sequence"/>
</dbReference>
<evidence type="ECO:0000256" key="9">
    <source>
        <dbReference type="SAM" id="Phobius"/>
    </source>
</evidence>
<dbReference type="PROSITE" id="PS50929">
    <property type="entry name" value="ABC_TM1F"/>
    <property type="match status" value="1"/>
</dbReference>
<comment type="caution">
    <text evidence="12">The sequence shown here is derived from an EMBL/GenBank/DDBJ whole genome shotgun (WGS) entry which is preliminary data.</text>
</comment>